<proteinExistence type="predicted"/>
<feature type="signal peptide" evidence="1">
    <location>
        <begin position="1"/>
        <end position="23"/>
    </location>
</feature>
<dbReference type="Proteomes" id="UP001337681">
    <property type="component" value="Unassembled WGS sequence"/>
</dbReference>
<protein>
    <recommendedName>
        <fullName evidence="4">Long-chain fatty acid transport protein</fullName>
    </recommendedName>
</protein>
<organism evidence="2 3">
    <name type="scientific">Pedobacter flavus</name>
    <dbReference type="NCBI Taxonomy" id="3113906"/>
    <lineage>
        <taxon>Bacteria</taxon>
        <taxon>Pseudomonadati</taxon>
        <taxon>Bacteroidota</taxon>
        <taxon>Sphingobacteriia</taxon>
        <taxon>Sphingobacteriales</taxon>
        <taxon>Sphingobacteriaceae</taxon>
        <taxon>Pedobacter</taxon>
    </lineage>
</organism>
<accession>A0ABU7H1V8</accession>
<feature type="chain" id="PRO_5046630594" description="Long-chain fatty acid transport protein" evidence="1">
    <location>
        <begin position="24"/>
        <end position="492"/>
    </location>
</feature>
<evidence type="ECO:0000313" key="2">
    <source>
        <dbReference type="EMBL" id="MEE1885297.1"/>
    </source>
</evidence>
<dbReference type="SUPFAM" id="SSF56935">
    <property type="entry name" value="Porins"/>
    <property type="match status" value="1"/>
</dbReference>
<evidence type="ECO:0000256" key="1">
    <source>
        <dbReference type="SAM" id="SignalP"/>
    </source>
</evidence>
<comment type="caution">
    <text evidence="2">The sequence shown here is derived from an EMBL/GenBank/DDBJ whole genome shotgun (WGS) entry which is preliminary data.</text>
</comment>
<dbReference type="EMBL" id="JAZDQU010000002">
    <property type="protein sequence ID" value="MEE1885297.1"/>
    <property type="molecule type" value="Genomic_DNA"/>
</dbReference>
<keyword evidence="1" id="KW-0732">Signal</keyword>
<evidence type="ECO:0008006" key="4">
    <source>
        <dbReference type="Google" id="ProtNLM"/>
    </source>
</evidence>
<gene>
    <name evidence="2" type="ORF">VRU49_07675</name>
</gene>
<dbReference type="RefSeq" id="WP_330146197.1">
    <property type="nucleotide sequence ID" value="NZ_JAZDQU010000002.1"/>
</dbReference>
<sequence length="492" mass="54457">MKFKILSLMVALSAITATTYAQYAGDVLRFSETNYSSNARFKAMGGAQIGVGGDLSSLGGNPAGLGLFTKSEFNFSPEFSSLNTRTNYFNEGYKTSKTIPFVGQMGAAFYLPSYTSNNSKGALSVVFGLGYNRVADYNNDFTFGGVNNQSSFADYFAEIGGSSSPSNLGNNSLEKWAYNNYLISYDNAGYYYPETYVNNTQLAKELRKGNSSEFNLSAAVNISNEFYIGLGINFLTLDYTRDAEFNEKGMARELTTQGVPTGNQKPYNFIFGQNQTTTGEGVNGRLGFIFRPVPEFRIGATIQTPTWMEVKDTYTEYLDNRKTAGGTSNTNTYEYNYNIKTPMKSSIGASYVIASTALISADIDYVDYASARISDPYTYETQLVNENNANIRNRYQEALNYRIGAEIKFDNISLRGGYALNGSPYKDNKDQYTQVYTGGLGVRINNYSIDLAYQHLENNSNFSPYNLVYGTTPSTDVNLKKNNVMLTIGARF</sequence>
<keyword evidence="3" id="KW-1185">Reference proteome</keyword>
<evidence type="ECO:0000313" key="3">
    <source>
        <dbReference type="Proteomes" id="UP001337681"/>
    </source>
</evidence>
<dbReference type="Gene3D" id="2.40.160.60">
    <property type="entry name" value="Outer membrane protein transport protein (OMPP1/FadL/TodX)"/>
    <property type="match status" value="1"/>
</dbReference>
<name>A0ABU7H1V8_9SPHI</name>
<reference evidence="2 3" key="1">
    <citation type="submission" date="2024-01" db="EMBL/GenBank/DDBJ databases">
        <title>Pedobacter sp. nov., isolated from oil-contaminated soil.</title>
        <authorList>
            <person name="Le N.T.T."/>
        </authorList>
    </citation>
    <scope>NUCLEOTIDE SEQUENCE [LARGE SCALE GENOMIC DNA]</scope>
    <source>
        <strain evidence="2 3">VNH31</strain>
    </source>
</reference>